<sequence length="398" mass="41918">MPSSTFPEPASSGSGRHARRPRGAAVAAVGVAVALVAGAAVWVSRPGTVSSRDVAAVLPPESAPATTISAAAVVPSAVAVPSGSAAVKASTSAKPATQAVAKGGWLPVDQAAWGEQLAAYQRTKADPPVNAGNLPEFRADCKYSHRKPDDPIVAPGLPGASHMHSFVGNKAVDADTTAADLMKFTATTCKPTVDHSAYWVPTLYEAATKKPVETSGFRVYYRSLRNNSTGIVPIPNGLRMIAGDAKKKVPTPRGAQGQFYCAFYGPGDIDGYARSDNGNWPICGEPAGLHFMLQFPDCWDGEHLDSPNHKDHVAFGDDKGCPAAHPVRIPALTFDIAYAAKGTKAGYYLSSDPTGKSASSMHGDAFLMWDAKAMNQRVRNCIAQRRTCNNDGYDPFSY</sequence>
<dbReference type="PANTHER" id="PTHR43662:SF3">
    <property type="entry name" value="DOMAIN PROTEIN, PUTATIVE (AFU_ORTHOLOGUE AFUA_6G11970)-RELATED"/>
    <property type="match status" value="1"/>
</dbReference>
<organism evidence="4 5">
    <name type="scientific">Actinoplanes sichuanensis</name>
    <dbReference type="NCBI Taxonomy" id="512349"/>
    <lineage>
        <taxon>Bacteria</taxon>
        <taxon>Bacillati</taxon>
        <taxon>Actinomycetota</taxon>
        <taxon>Actinomycetes</taxon>
        <taxon>Micromonosporales</taxon>
        <taxon>Micromonosporaceae</taxon>
        <taxon>Actinoplanes</taxon>
    </lineage>
</organism>
<feature type="domain" description="DUF1996" evidence="3">
    <location>
        <begin position="150"/>
        <end position="369"/>
    </location>
</feature>
<evidence type="ECO:0000313" key="5">
    <source>
        <dbReference type="Proteomes" id="UP001597183"/>
    </source>
</evidence>
<feature type="region of interest" description="Disordered" evidence="1">
    <location>
        <begin position="1"/>
        <end position="21"/>
    </location>
</feature>
<dbReference type="InterPro" id="IPR018535">
    <property type="entry name" value="DUF1996"/>
</dbReference>
<evidence type="ECO:0000313" key="4">
    <source>
        <dbReference type="EMBL" id="MFD1369335.1"/>
    </source>
</evidence>
<dbReference type="EMBL" id="JBHTMK010000040">
    <property type="protein sequence ID" value="MFD1369335.1"/>
    <property type="molecule type" value="Genomic_DNA"/>
</dbReference>
<evidence type="ECO:0000256" key="2">
    <source>
        <dbReference type="SAM" id="Phobius"/>
    </source>
</evidence>
<name>A0ABW4AGM0_9ACTN</name>
<evidence type="ECO:0000259" key="3">
    <source>
        <dbReference type="Pfam" id="PF09362"/>
    </source>
</evidence>
<keyword evidence="2" id="KW-1133">Transmembrane helix</keyword>
<keyword evidence="2" id="KW-0812">Transmembrane</keyword>
<dbReference type="Pfam" id="PF09362">
    <property type="entry name" value="DUF1996"/>
    <property type="match status" value="1"/>
</dbReference>
<keyword evidence="2" id="KW-0472">Membrane</keyword>
<evidence type="ECO:0000256" key="1">
    <source>
        <dbReference type="SAM" id="MobiDB-lite"/>
    </source>
</evidence>
<reference evidence="5" key="1">
    <citation type="journal article" date="2019" name="Int. J. Syst. Evol. Microbiol.">
        <title>The Global Catalogue of Microorganisms (GCM) 10K type strain sequencing project: providing services to taxonomists for standard genome sequencing and annotation.</title>
        <authorList>
            <consortium name="The Broad Institute Genomics Platform"/>
            <consortium name="The Broad Institute Genome Sequencing Center for Infectious Disease"/>
            <person name="Wu L."/>
            <person name="Ma J."/>
        </authorList>
    </citation>
    <scope>NUCLEOTIDE SEQUENCE [LARGE SCALE GENOMIC DNA]</scope>
    <source>
        <strain evidence="5">CCM 7526</strain>
    </source>
</reference>
<proteinExistence type="predicted"/>
<dbReference type="Proteomes" id="UP001597183">
    <property type="component" value="Unassembled WGS sequence"/>
</dbReference>
<feature type="transmembrane region" description="Helical" evidence="2">
    <location>
        <begin position="24"/>
        <end position="43"/>
    </location>
</feature>
<dbReference type="PANTHER" id="PTHR43662">
    <property type="match status" value="1"/>
</dbReference>
<comment type="caution">
    <text evidence="4">The sequence shown here is derived from an EMBL/GenBank/DDBJ whole genome shotgun (WGS) entry which is preliminary data.</text>
</comment>
<accession>A0ABW4AGM0</accession>
<keyword evidence="5" id="KW-1185">Reference proteome</keyword>
<dbReference type="RefSeq" id="WP_317792484.1">
    <property type="nucleotide sequence ID" value="NZ_AP028461.1"/>
</dbReference>
<protein>
    <submittedName>
        <fullName evidence="4">DUF1996 domain-containing protein</fullName>
    </submittedName>
</protein>
<gene>
    <name evidence="4" type="ORF">ACFQ5G_28705</name>
</gene>